<dbReference type="AlphaFoldDB" id="M1MEE6"/>
<dbReference type="Gene3D" id="2.10.270.10">
    <property type="entry name" value="Cholin Binding"/>
    <property type="match status" value="1"/>
</dbReference>
<dbReference type="Proteomes" id="UP000011728">
    <property type="component" value="Chromosome"/>
</dbReference>
<evidence type="ECO:0000256" key="2">
    <source>
        <dbReference type="PROSITE-ProRule" id="PRU00591"/>
    </source>
</evidence>
<dbReference type="Pfam" id="PF01473">
    <property type="entry name" value="Choline_bind_1"/>
    <property type="match status" value="2"/>
</dbReference>
<dbReference type="HOGENOM" id="CLU_1624284_0_0_9"/>
<evidence type="ECO:0000313" key="4">
    <source>
        <dbReference type="Proteomes" id="UP000011728"/>
    </source>
</evidence>
<protein>
    <recommendedName>
        <fullName evidence="5">Cell wall binding repeat-containing protein</fullName>
    </recommendedName>
</protein>
<evidence type="ECO:0000313" key="3">
    <source>
        <dbReference type="EMBL" id="AGF56279.1"/>
    </source>
</evidence>
<feature type="repeat" description="Cell wall-binding" evidence="2">
    <location>
        <begin position="123"/>
        <end position="142"/>
    </location>
</feature>
<dbReference type="RefSeq" id="WP_015392598.1">
    <property type="nucleotide sequence ID" value="NC_020291.1"/>
</dbReference>
<dbReference type="KEGG" id="csr:Cspa_c25140"/>
<keyword evidence="1" id="KW-0677">Repeat</keyword>
<reference evidence="3 4" key="1">
    <citation type="submission" date="2013-02" db="EMBL/GenBank/DDBJ databases">
        <title>Genome sequence of Clostridium saccharoperbutylacetonicum N1-4(HMT).</title>
        <authorList>
            <person name="Poehlein A."/>
            <person name="Daniel R."/>
        </authorList>
    </citation>
    <scope>NUCLEOTIDE SEQUENCE [LARGE SCALE GENOMIC DNA]</scope>
    <source>
        <strain evidence="4">N1-4(HMT)</strain>
    </source>
</reference>
<dbReference type="eggNOG" id="COG5263">
    <property type="taxonomic scope" value="Bacteria"/>
</dbReference>
<keyword evidence="4" id="KW-1185">Reference proteome</keyword>
<dbReference type="Pfam" id="PF19127">
    <property type="entry name" value="Choline_bind_3"/>
    <property type="match status" value="1"/>
</dbReference>
<evidence type="ECO:0008006" key="5">
    <source>
        <dbReference type="Google" id="ProtNLM"/>
    </source>
</evidence>
<dbReference type="PROSITE" id="PS51170">
    <property type="entry name" value="CW"/>
    <property type="match status" value="2"/>
</dbReference>
<dbReference type="STRING" id="36745.CLSAP_23330"/>
<organism evidence="3 4">
    <name type="scientific">Clostridium saccharoperbutylacetonicum N1-4(HMT)</name>
    <dbReference type="NCBI Taxonomy" id="931276"/>
    <lineage>
        <taxon>Bacteria</taxon>
        <taxon>Bacillati</taxon>
        <taxon>Bacillota</taxon>
        <taxon>Clostridia</taxon>
        <taxon>Eubacteriales</taxon>
        <taxon>Clostridiaceae</taxon>
        <taxon>Clostridium</taxon>
    </lineage>
</organism>
<gene>
    <name evidence="3" type="ORF">Cspa_c25140</name>
</gene>
<evidence type="ECO:0000256" key="1">
    <source>
        <dbReference type="ARBA" id="ARBA00022737"/>
    </source>
</evidence>
<sequence>MRKNTVILAITSVIVVIMASAAAGILLAIKTSIPVSDESNKAKPKSEIIKKETANSSSTLNSNSNEWKQENGSWYFIINGEKQKNWILSNNRWYFLGSDGKMKTEWVKDKNKWYYFGNDGKMRTGWLKFNSNWYYLNDDGGMEVNTNISGLYINEKGILQGKS</sequence>
<proteinExistence type="predicted"/>
<dbReference type="OrthoDB" id="2029085at2"/>
<dbReference type="SUPFAM" id="SSF69360">
    <property type="entry name" value="Cell wall binding repeat"/>
    <property type="match status" value="1"/>
</dbReference>
<feature type="repeat" description="Cell wall-binding" evidence="2">
    <location>
        <begin position="103"/>
        <end position="122"/>
    </location>
</feature>
<dbReference type="InterPro" id="IPR018337">
    <property type="entry name" value="Cell_wall/Cho-bd_repeat"/>
</dbReference>
<dbReference type="PATRIC" id="fig|931276.5.peg.2519"/>
<accession>M1MEE6</accession>
<dbReference type="EMBL" id="CP004121">
    <property type="protein sequence ID" value="AGF56279.1"/>
    <property type="molecule type" value="Genomic_DNA"/>
</dbReference>
<name>M1MEE6_9CLOT</name>